<protein>
    <submittedName>
        <fullName evidence="1">Uncharacterized protein</fullName>
    </submittedName>
</protein>
<keyword evidence="2" id="KW-1185">Reference proteome</keyword>
<organism evidence="1 2">
    <name type="scientific">Rhododendron williamsianum</name>
    <dbReference type="NCBI Taxonomy" id="262921"/>
    <lineage>
        <taxon>Eukaryota</taxon>
        <taxon>Viridiplantae</taxon>
        <taxon>Streptophyta</taxon>
        <taxon>Embryophyta</taxon>
        <taxon>Tracheophyta</taxon>
        <taxon>Spermatophyta</taxon>
        <taxon>Magnoliopsida</taxon>
        <taxon>eudicotyledons</taxon>
        <taxon>Gunneridae</taxon>
        <taxon>Pentapetalae</taxon>
        <taxon>asterids</taxon>
        <taxon>Ericales</taxon>
        <taxon>Ericaceae</taxon>
        <taxon>Ericoideae</taxon>
        <taxon>Rhodoreae</taxon>
        <taxon>Rhododendron</taxon>
    </lineage>
</organism>
<feature type="non-terminal residue" evidence="1">
    <location>
        <position position="216"/>
    </location>
</feature>
<evidence type="ECO:0000313" key="2">
    <source>
        <dbReference type="Proteomes" id="UP000428333"/>
    </source>
</evidence>
<dbReference type="EMBL" id="QEFC01000308">
    <property type="protein sequence ID" value="KAE9465006.1"/>
    <property type="molecule type" value="Genomic_DNA"/>
</dbReference>
<reference evidence="1 2" key="1">
    <citation type="journal article" date="2019" name="Genome Biol. Evol.">
        <title>The Rhododendron genome and chromosomal organization provide insight into shared whole-genome duplications across the heath family (Ericaceae).</title>
        <authorList>
            <person name="Soza V.L."/>
            <person name="Lindsley D."/>
            <person name="Waalkes A."/>
            <person name="Ramage E."/>
            <person name="Patwardhan R.P."/>
            <person name="Burton J.N."/>
            <person name="Adey A."/>
            <person name="Kumar A."/>
            <person name="Qiu R."/>
            <person name="Shendure J."/>
            <person name="Hall B."/>
        </authorList>
    </citation>
    <scope>NUCLEOTIDE SEQUENCE [LARGE SCALE GENOMIC DNA]</scope>
    <source>
        <strain evidence="1">RSF 1966-606</strain>
    </source>
</reference>
<evidence type="ECO:0000313" key="1">
    <source>
        <dbReference type="EMBL" id="KAE9465006.1"/>
    </source>
</evidence>
<sequence>MNFYHLLVRKGKLLIPIRKKPQKMALAPYQVTGSFQAFPIVSEPGLVRRPDSSSLLGKPVKGAATSSGLTTLYKQAACHMRLKVIITIIFSDMRSEVKPSATVAGVPRALQEHGHRENCIVQGNHGPRLRVLPDFVQVYSFIGSIFDPNVTGQLGKLKKMDPIDVETVCLSDLFDQSVLLLMRNLSINLTSPEFKEDVSALSTQVLLYPFTINYMI</sequence>
<dbReference type="Proteomes" id="UP000428333">
    <property type="component" value="Linkage Group LG02"/>
</dbReference>
<accession>A0A6A4LVF4</accession>
<proteinExistence type="predicted"/>
<comment type="caution">
    <text evidence="1">The sequence shown here is derived from an EMBL/GenBank/DDBJ whole genome shotgun (WGS) entry which is preliminary data.</text>
</comment>
<dbReference type="Pfam" id="PF24904">
    <property type="entry name" value="RVE6"/>
    <property type="match status" value="1"/>
</dbReference>
<dbReference type="OrthoDB" id="118550at2759"/>
<gene>
    <name evidence="1" type="ORF">C3L33_03074</name>
</gene>
<dbReference type="AlphaFoldDB" id="A0A6A4LVF4"/>
<feature type="non-terminal residue" evidence="1">
    <location>
        <position position="1"/>
    </location>
</feature>
<name>A0A6A4LVF4_9ERIC</name>